<accession>A0A7K1SBR9</accession>
<dbReference type="AlphaFoldDB" id="A0A7K1SBR9"/>
<keyword evidence="2" id="KW-1185">Reference proteome</keyword>
<comment type="caution">
    <text evidence="1">The sequence shown here is derived from an EMBL/GenBank/DDBJ whole genome shotgun (WGS) entry which is preliminary data.</text>
</comment>
<gene>
    <name evidence="1" type="ORF">GO755_14565</name>
</gene>
<proteinExistence type="predicted"/>
<sequence>MKTLLDIIDYLYQEAYLSDDDRDFLAAKGFIAPEQTESHSDEEYEYKQDEPDEIDLDDAFPGMGKGRGGKRGPKKASVTFQQRKTNATKIQLVNLTYNPKLWWYPPLDIDLGSSVILEGIEQIMGKSLVKKLYRTGSFSTYSTVHSFWDRWADILGPTTLIKYEDAIMALLKGNRLRSEKYLKPSAFYELSQLKIVQNKSGWMLAVAIDTHASVRLTDEEGRQDLQIIKLA</sequence>
<dbReference type="RefSeq" id="WP_157585909.1">
    <property type="nucleotide sequence ID" value="NZ_WPIN01000005.1"/>
</dbReference>
<dbReference type="EMBL" id="WPIN01000005">
    <property type="protein sequence ID" value="MVM31263.1"/>
    <property type="molecule type" value="Genomic_DNA"/>
</dbReference>
<reference evidence="1 2" key="1">
    <citation type="submission" date="2019-12" db="EMBL/GenBank/DDBJ databases">
        <title>Spirosoma sp. HMF4905 genome sequencing and assembly.</title>
        <authorList>
            <person name="Kang H."/>
            <person name="Cha I."/>
            <person name="Kim H."/>
            <person name="Joh K."/>
        </authorList>
    </citation>
    <scope>NUCLEOTIDE SEQUENCE [LARGE SCALE GENOMIC DNA]</scope>
    <source>
        <strain evidence="1 2">HMF4905</strain>
    </source>
</reference>
<dbReference type="Proteomes" id="UP000436006">
    <property type="component" value="Unassembled WGS sequence"/>
</dbReference>
<organism evidence="1 2">
    <name type="scientific">Spirosoma arboris</name>
    <dbReference type="NCBI Taxonomy" id="2682092"/>
    <lineage>
        <taxon>Bacteria</taxon>
        <taxon>Pseudomonadati</taxon>
        <taxon>Bacteroidota</taxon>
        <taxon>Cytophagia</taxon>
        <taxon>Cytophagales</taxon>
        <taxon>Cytophagaceae</taxon>
        <taxon>Spirosoma</taxon>
    </lineage>
</organism>
<name>A0A7K1SBR9_9BACT</name>
<evidence type="ECO:0000313" key="1">
    <source>
        <dbReference type="EMBL" id="MVM31263.1"/>
    </source>
</evidence>
<evidence type="ECO:0000313" key="2">
    <source>
        <dbReference type="Proteomes" id="UP000436006"/>
    </source>
</evidence>
<protein>
    <submittedName>
        <fullName evidence="1">Uncharacterized protein</fullName>
    </submittedName>
</protein>